<reference evidence="1" key="1">
    <citation type="submission" date="2016-10" db="EMBL/GenBank/DDBJ databases">
        <authorList>
            <person name="Varghese N."/>
            <person name="Submissions S."/>
        </authorList>
    </citation>
    <scope>NUCLEOTIDE SEQUENCE [LARGE SCALE GENOMIC DNA]</scope>
    <source>
        <strain evidence="1">YR281</strain>
    </source>
</reference>
<proteinExistence type="predicted"/>
<dbReference type="EMBL" id="FNDI01000026">
    <property type="protein sequence ID" value="SDI88688.1"/>
    <property type="molecule type" value="Genomic_DNA"/>
</dbReference>
<dbReference type="InterPro" id="IPR026893">
    <property type="entry name" value="Tyr/Ser_Pase_IphP-type"/>
</dbReference>
<organism evidence="1 2">
    <name type="scientific">Paraburkholderia steynii</name>
    <dbReference type="NCBI Taxonomy" id="1245441"/>
    <lineage>
        <taxon>Bacteria</taxon>
        <taxon>Pseudomonadati</taxon>
        <taxon>Pseudomonadota</taxon>
        <taxon>Betaproteobacteria</taxon>
        <taxon>Burkholderiales</taxon>
        <taxon>Burkholderiaceae</taxon>
        <taxon>Paraburkholderia</taxon>
    </lineage>
</organism>
<keyword evidence="2" id="KW-1185">Reference proteome</keyword>
<dbReference type="GO" id="GO:0004721">
    <property type="term" value="F:phosphoprotein phosphatase activity"/>
    <property type="evidence" value="ECO:0007669"/>
    <property type="project" value="InterPro"/>
</dbReference>
<name>A0A7Z7BDJ4_9BURK</name>
<dbReference type="Proteomes" id="UP000198900">
    <property type="component" value="Unassembled WGS sequence"/>
</dbReference>
<dbReference type="Pfam" id="PF13350">
    <property type="entry name" value="Y_phosphatase3"/>
    <property type="match status" value="1"/>
</dbReference>
<evidence type="ECO:0000313" key="1">
    <source>
        <dbReference type="EMBL" id="SDI88688.1"/>
    </source>
</evidence>
<comment type="caution">
    <text evidence="1">The sequence shown here is derived from an EMBL/GenBank/DDBJ whole genome shotgun (WGS) entry which is preliminary data.</text>
</comment>
<gene>
    <name evidence="1" type="ORF">SAMN04487926_126104</name>
</gene>
<dbReference type="SUPFAM" id="SSF52799">
    <property type="entry name" value="(Phosphotyrosine protein) phosphatases II"/>
    <property type="match status" value="1"/>
</dbReference>
<dbReference type="Gene3D" id="3.90.190.10">
    <property type="entry name" value="Protein tyrosine phosphatase superfamily"/>
    <property type="match status" value="1"/>
</dbReference>
<accession>A0A7Z7BDJ4</accession>
<dbReference type="InterPro" id="IPR029021">
    <property type="entry name" value="Prot-tyrosine_phosphatase-like"/>
</dbReference>
<sequence>MAGTVGEAPTLRFLTDCYCVTLELFSSITLHVDAVSDRPMRLITLSIGSSNLHVTRVRLSHLRAALAPHLVDTTMTSSAKADISLAAAHDLYALPTVLAPSHARVPLASRRRFLKSTAGALLLSGMSSTLLTACGGNNAGSDQAPTPRLASLENFRDVGGTAAGYPTVDGRVVRRNAFFRSNALTQNAADAAVLDALGIAAVYDLRTPGEIERVSDALPANAAYVKINVTGREDVITPMLDSEGSAVSSMERAQRLYVTDAVQRAAFGSLLSQLASTAGPQLIHSSAGKDRAGWAAALLLSIANVPFDIIMQDYLLSNTYMANSISARVEARRQQSGDLAANAEKPLASVQSSYLQASFDQVQSSYGTMSGYLTRGLGLATSTVDTLRDRLLL</sequence>
<protein>
    <submittedName>
        <fullName evidence="1">Protein-tyrosine phosphatase</fullName>
    </submittedName>
</protein>
<dbReference type="AlphaFoldDB" id="A0A7Z7BDJ4"/>
<evidence type="ECO:0000313" key="2">
    <source>
        <dbReference type="Proteomes" id="UP000198900"/>
    </source>
</evidence>